<accession>A0A4Y2KWZ3</accession>
<protein>
    <submittedName>
        <fullName evidence="1">Uncharacterized protein</fullName>
    </submittedName>
</protein>
<sequence length="155" mass="18060">MGFLLLYFTAQRHKSAGVHWASMISRQTHATQQVASRTDKQSQFLPIRAAFPALNPSQCTERPTRTRKGITARKNKQKRSVRKKFRSTHFFLGDSLPYIEVATSEPTRTGPQPKKGLQAVKKHHFLNDSPIRFRLKQLRYRMFTFSDVTVRWQND</sequence>
<gene>
    <name evidence="1" type="ORF">AVEN_126721_1</name>
</gene>
<proteinExistence type="predicted"/>
<reference evidence="1 2" key="1">
    <citation type="journal article" date="2019" name="Sci. Rep.">
        <title>Orb-weaving spider Araneus ventricosus genome elucidates the spidroin gene catalogue.</title>
        <authorList>
            <person name="Kono N."/>
            <person name="Nakamura H."/>
            <person name="Ohtoshi R."/>
            <person name="Moran D.A.P."/>
            <person name="Shinohara A."/>
            <person name="Yoshida Y."/>
            <person name="Fujiwara M."/>
            <person name="Mori M."/>
            <person name="Tomita M."/>
            <person name="Arakawa K."/>
        </authorList>
    </citation>
    <scope>NUCLEOTIDE SEQUENCE [LARGE SCALE GENOMIC DNA]</scope>
</reference>
<evidence type="ECO:0000313" key="2">
    <source>
        <dbReference type="Proteomes" id="UP000499080"/>
    </source>
</evidence>
<keyword evidence="2" id="KW-1185">Reference proteome</keyword>
<comment type="caution">
    <text evidence="1">The sequence shown here is derived from an EMBL/GenBank/DDBJ whole genome shotgun (WGS) entry which is preliminary data.</text>
</comment>
<evidence type="ECO:0000313" key="1">
    <source>
        <dbReference type="EMBL" id="GBN06964.1"/>
    </source>
</evidence>
<dbReference type="AlphaFoldDB" id="A0A4Y2KWZ3"/>
<dbReference type="EMBL" id="BGPR01005119">
    <property type="protein sequence ID" value="GBN06964.1"/>
    <property type="molecule type" value="Genomic_DNA"/>
</dbReference>
<organism evidence="1 2">
    <name type="scientific">Araneus ventricosus</name>
    <name type="common">Orbweaver spider</name>
    <name type="synonym">Epeira ventricosa</name>
    <dbReference type="NCBI Taxonomy" id="182803"/>
    <lineage>
        <taxon>Eukaryota</taxon>
        <taxon>Metazoa</taxon>
        <taxon>Ecdysozoa</taxon>
        <taxon>Arthropoda</taxon>
        <taxon>Chelicerata</taxon>
        <taxon>Arachnida</taxon>
        <taxon>Araneae</taxon>
        <taxon>Araneomorphae</taxon>
        <taxon>Entelegynae</taxon>
        <taxon>Araneoidea</taxon>
        <taxon>Araneidae</taxon>
        <taxon>Araneus</taxon>
    </lineage>
</organism>
<dbReference type="Proteomes" id="UP000499080">
    <property type="component" value="Unassembled WGS sequence"/>
</dbReference>
<name>A0A4Y2KWZ3_ARAVE</name>